<reference evidence="3 4" key="1">
    <citation type="journal article" date="2022" name="Cell">
        <title>Repeat-based holocentromeres influence genome architecture and karyotype evolution.</title>
        <authorList>
            <person name="Hofstatter P.G."/>
            <person name="Thangavel G."/>
            <person name="Lux T."/>
            <person name="Neumann P."/>
            <person name="Vondrak T."/>
            <person name="Novak P."/>
            <person name="Zhang M."/>
            <person name="Costa L."/>
            <person name="Castellani M."/>
            <person name="Scott A."/>
            <person name="Toegelov H."/>
            <person name="Fuchs J."/>
            <person name="Mata-Sucre Y."/>
            <person name="Dias Y."/>
            <person name="Vanzela A.L.L."/>
            <person name="Huettel B."/>
            <person name="Almeida C.C.S."/>
            <person name="Simkova H."/>
            <person name="Souza G."/>
            <person name="Pedrosa-Harand A."/>
            <person name="Macas J."/>
            <person name="Mayer K.F.X."/>
            <person name="Houben A."/>
            <person name="Marques A."/>
        </authorList>
    </citation>
    <scope>NUCLEOTIDE SEQUENCE [LARGE SCALE GENOMIC DNA]</scope>
    <source>
        <strain evidence="3">RhyTen1mFocal</strain>
    </source>
</reference>
<name>A0AAD6A1G3_9POAL</name>
<dbReference type="GO" id="GO:0035251">
    <property type="term" value="F:UDP-glucosyltransferase activity"/>
    <property type="evidence" value="ECO:0007669"/>
    <property type="project" value="TreeGrafter"/>
</dbReference>
<dbReference type="Pfam" id="PF00201">
    <property type="entry name" value="UDPGT"/>
    <property type="match status" value="1"/>
</dbReference>
<dbReference type="EMBL" id="JAMRDG010000001">
    <property type="protein sequence ID" value="KAJ3707895.1"/>
    <property type="molecule type" value="Genomic_DNA"/>
</dbReference>
<dbReference type="SUPFAM" id="SSF53756">
    <property type="entry name" value="UDP-Glycosyltransferase/glycogen phosphorylase"/>
    <property type="match status" value="1"/>
</dbReference>
<dbReference type="PANTHER" id="PTHR48047:SF19">
    <property type="entry name" value="GLYCOSYLTRANSFERASE"/>
    <property type="match status" value="1"/>
</dbReference>
<gene>
    <name evidence="3" type="ORF">LUZ61_011600</name>
</gene>
<dbReference type="Gene3D" id="3.40.50.2000">
    <property type="entry name" value="Glycogen Phosphorylase B"/>
    <property type="match status" value="2"/>
</dbReference>
<dbReference type="AlphaFoldDB" id="A0AAD6A1G3"/>
<dbReference type="InterPro" id="IPR002213">
    <property type="entry name" value="UDP_glucos_trans"/>
</dbReference>
<evidence type="ECO:0000313" key="4">
    <source>
        <dbReference type="Proteomes" id="UP001210211"/>
    </source>
</evidence>
<protein>
    <recommendedName>
        <fullName evidence="5">Glycosyltransferase</fullName>
    </recommendedName>
</protein>
<comment type="similarity">
    <text evidence="1">Belongs to the UDP-glycosyltransferase family.</text>
</comment>
<comment type="caution">
    <text evidence="3">The sequence shown here is derived from an EMBL/GenBank/DDBJ whole genome shotgun (WGS) entry which is preliminary data.</text>
</comment>
<dbReference type="CDD" id="cd03784">
    <property type="entry name" value="GT1_Gtf-like"/>
    <property type="match status" value="1"/>
</dbReference>
<proteinExistence type="inferred from homology"/>
<sequence>MASSNDFLINSNIVNTNKWRVFLFPFFARGHLIPMTDFANLLSTSHPDIEPTMVVTPGNTKFITSSLGKSNSSTQQPVVQIVTYPFPSIGLKPDVETIGIGKLAESSAIDGAFHMARPGQEQVIQHYKPDAVIADMKFPWIAAIAAELRIPCLFFTCSGSFSILLYRCLSRMRANVVGLHDHVTVLGLPGREIRMPVLELPPFVLAEENNYAQYVERMMKTLGDAFGVVVNTYRGLESEYCKELEKTLARRAYFVGPVSVSCATDQHSVLGRGGEGETGCLRWLDKKEERSVVLVSFGSQSYFRSMQLHELAMGLEESGQNFLWVVRGVDQSEQWMPEGWEERIGDRGLVVRGWAPQVAILAHAAIGAFVTHCGWNSILEGTAAGLPMLTWPLAHDQFINEKLLVDVVGCAARLWEGGERSTTDMKSELVPRTVIAQAVSRFMEPKGEYSSVHCKARELGAVARSVMAEGGNSVSDLSRLISDLIDAMQSNTCQ</sequence>
<dbReference type="Proteomes" id="UP001210211">
    <property type="component" value="Unassembled WGS sequence"/>
</dbReference>
<evidence type="ECO:0008006" key="5">
    <source>
        <dbReference type="Google" id="ProtNLM"/>
    </source>
</evidence>
<keyword evidence="4" id="KW-1185">Reference proteome</keyword>
<dbReference type="FunFam" id="3.40.50.2000:FF:000063">
    <property type="entry name" value="Glycosyltransferase"/>
    <property type="match status" value="1"/>
</dbReference>
<organism evidence="3 4">
    <name type="scientific">Rhynchospora tenuis</name>
    <dbReference type="NCBI Taxonomy" id="198213"/>
    <lineage>
        <taxon>Eukaryota</taxon>
        <taxon>Viridiplantae</taxon>
        <taxon>Streptophyta</taxon>
        <taxon>Embryophyta</taxon>
        <taxon>Tracheophyta</taxon>
        <taxon>Spermatophyta</taxon>
        <taxon>Magnoliopsida</taxon>
        <taxon>Liliopsida</taxon>
        <taxon>Poales</taxon>
        <taxon>Cyperaceae</taxon>
        <taxon>Cyperoideae</taxon>
        <taxon>Rhynchosporeae</taxon>
        <taxon>Rhynchospora</taxon>
    </lineage>
</organism>
<evidence type="ECO:0000256" key="1">
    <source>
        <dbReference type="ARBA" id="ARBA00009995"/>
    </source>
</evidence>
<evidence type="ECO:0000313" key="3">
    <source>
        <dbReference type="EMBL" id="KAJ3707895.1"/>
    </source>
</evidence>
<accession>A0AAD6A1G3</accession>
<keyword evidence="2" id="KW-0808">Transferase</keyword>
<evidence type="ECO:0000256" key="2">
    <source>
        <dbReference type="ARBA" id="ARBA00022679"/>
    </source>
</evidence>
<dbReference type="PANTHER" id="PTHR48047">
    <property type="entry name" value="GLYCOSYLTRANSFERASE"/>
    <property type="match status" value="1"/>
</dbReference>